<gene>
    <name evidence="1" type="ORF">JX265_008642</name>
</gene>
<name>A0A9Q0AMG1_9PEZI</name>
<dbReference type="AlphaFoldDB" id="A0A9Q0AMG1"/>
<evidence type="ECO:0000313" key="1">
    <source>
        <dbReference type="EMBL" id="KAI1864271.1"/>
    </source>
</evidence>
<proteinExistence type="predicted"/>
<sequence length="131" mass="14861">MDPSELSRECHSCLAIRYLHQEDTVPSAEDIDRLCVVLSAAEEQSRHRSGPRREQISAAYVFRDLRRIVEGFKGETPMGFEHLKGQFIQDKPSSTRQGETPTRADFGEATTMVEAEAHELRTRELIRTSNG</sequence>
<reference evidence="1" key="1">
    <citation type="submission" date="2021-03" db="EMBL/GenBank/DDBJ databases">
        <title>Revisited historic fungal species revealed as producer of novel bioactive compounds through whole genome sequencing and comparative genomics.</title>
        <authorList>
            <person name="Vignolle G.A."/>
            <person name="Hochenegger N."/>
            <person name="Mach R.L."/>
            <person name="Mach-Aigner A.R."/>
            <person name="Javad Rahimi M."/>
            <person name="Salim K.A."/>
            <person name="Chan C.M."/>
            <person name="Lim L.B.L."/>
            <person name="Cai F."/>
            <person name="Druzhinina I.S."/>
            <person name="U'Ren J.M."/>
            <person name="Derntl C."/>
        </authorList>
    </citation>
    <scope>NUCLEOTIDE SEQUENCE</scope>
    <source>
        <strain evidence="1">TUCIM 5799</strain>
    </source>
</reference>
<evidence type="ECO:0000313" key="2">
    <source>
        <dbReference type="Proteomes" id="UP000829685"/>
    </source>
</evidence>
<organism evidence="1 2">
    <name type="scientific">Neoarthrinium moseri</name>
    <dbReference type="NCBI Taxonomy" id="1658444"/>
    <lineage>
        <taxon>Eukaryota</taxon>
        <taxon>Fungi</taxon>
        <taxon>Dikarya</taxon>
        <taxon>Ascomycota</taxon>
        <taxon>Pezizomycotina</taxon>
        <taxon>Sordariomycetes</taxon>
        <taxon>Xylariomycetidae</taxon>
        <taxon>Amphisphaeriales</taxon>
        <taxon>Apiosporaceae</taxon>
        <taxon>Neoarthrinium</taxon>
    </lineage>
</organism>
<dbReference type="Proteomes" id="UP000829685">
    <property type="component" value="Unassembled WGS sequence"/>
</dbReference>
<dbReference type="EMBL" id="JAFIMR010000024">
    <property type="protein sequence ID" value="KAI1864271.1"/>
    <property type="molecule type" value="Genomic_DNA"/>
</dbReference>
<comment type="caution">
    <text evidence="1">The sequence shown here is derived from an EMBL/GenBank/DDBJ whole genome shotgun (WGS) entry which is preliminary data.</text>
</comment>
<keyword evidence="2" id="KW-1185">Reference proteome</keyword>
<protein>
    <submittedName>
        <fullName evidence="1">Uncharacterized protein</fullName>
    </submittedName>
</protein>
<accession>A0A9Q0AMG1</accession>